<evidence type="ECO:0000313" key="2">
    <source>
        <dbReference type="EMBL" id="NJP33348.1"/>
    </source>
</evidence>
<feature type="domain" description="Luciferase-like" evidence="1">
    <location>
        <begin position="1"/>
        <end position="234"/>
    </location>
</feature>
<evidence type="ECO:0000259" key="1">
    <source>
        <dbReference type="Pfam" id="PF00296"/>
    </source>
</evidence>
<dbReference type="SUPFAM" id="SSF51679">
    <property type="entry name" value="Bacterial luciferase-like"/>
    <property type="match status" value="1"/>
</dbReference>
<dbReference type="PANTHER" id="PTHR30011:SF32">
    <property type="entry name" value="CONSERVED PROTEIN"/>
    <property type="match status" value="1"/>
</dbReference>
<dbReference type="EMBL" id="JAATEO010000015">
    <property type="protein sequence ID" value="NJP33348.1"/>
    <property type="molecule type" value="Genomic_DNA"/>
</dbReference>
<gene>
    <name evidence="2" type="ORF">HCJ94_15485</name>
</gene>
<dbReference type="InterPro" id="IPR011251">
    <property type="entry name" value="Luciferase-like_dom"/>
</dbReference>
<protein>
    <submittedName>
        <fullName evidence="2">LLM class flavin-dependent oxidoreductase</fullName>
    </submittedName>
</protein>
<keyword evidence="3" id="KW-1185">Reference proteome</keyword>
<dbReference type="Pfam" id="PF00296">
    <property type="entry name" value="Bac_luciferase"/>
    <property type="match status" value="1"/>
</dbReference>
<evidence type="ECO:0000313" key="3">
    <source>
        <dbReference type="Proteomes" id="UP000783871"/>
    </source>
</evidence>
<dbReference type="PANTHER" id="PTHR30011">
    <property type="entry name" value="ALKANESULFONATE MONOOXYGENASE-RELATED"/>
    <property type="match status" value="1"/>
</dbReference>
<proteinExistence type="predicted"/>
<organism evidence="2 3">
    <name type="scientific">Micromonospora thermarum</name>
    <dbReference type="NCBI Taxonomy" id="2720024"/>
    <lineage>
        <taxon>Bacteria</taxon>
        <taxon>Bacillati</taxon>
        <taxon>Actinomycetota</taxon>
        <taxon>Actinomycetes</taxon>
        <taxon>Micromonosporales</taxon>
        <taxon>Micromonosporaceae</taxon>
        <taxon>Micromonospora</taxon>
    </lineage>
</organism>
<reference evidence="2 3" key="1">
    <citation type="submission" date="2020-03" db="EMBL/GenBank/DDBJ databases">
        <title>WGS of actinomycetes isolated from Thailand.</title>
        <authorList>
            <person name="Thawai C."/>
        </authorList>
    </citation>
    <scope>NUCLEOTIDE SEQUENCE [LARGE SCALE GENOMIC DNA]</scope>
    <source>
        <strain evidence="2 3">HSS6-12</strain>
    </source>
</reference>
<comment type="caution">
    <text evidence="2">The sequence shown here is derived from an EMBL/GenBank/DDBJ whole genome shotgun (WGS) entry which is preliminary data.</text>
</comment>
<dbReference type="InterPro" id="IPR036661">
    <property type="entry name" value="Luciferase-like_sf"/>
</dbReference>
<dbReference type="Proteomes" id="UP000783871">
    <property type="component" value="Unassembled WGS sequence"/>
</dbReference>
<dbReference type="Gene3D" id="3.20.20.30">
    <property type="entry name" value="Luciferase-like domain"/>
    <property type="match status" value="1"/>
</dbReference>
<name>A0ABX0Z876_9ACTN</name>
<dbReference type="RefSeq" id="WP_168001722.1">
    <property type="nucleotide sequence ID" value="NZ_JAATEO010000015.1"/>
</dbReference>
<sequence length="285" mass="30830">MDIGVCLPTTIPGAQGRQLIEFARRAERLGFHSLTVADRVVYDNYDGIVSLAAAAAVTERIKLVTGILLAAYRPSPVELAKQLASLDRLSEGRLILGVSAGMREDDYAATGTDFHTRGRRLDAMLEELRQVWQGAGPVPGVGPRPTNGDIPIWVGGHSPAGLRRAARYGIGWISPGGPPHKYPELVTKVKELWAEEKREGEPRMGANLYVSLGPDGQQLALEHMHSYYAYMGQMVEHLAKGAITDEGKLRDVVDGYAANACDELLILSCTADPDHLDRIAAVVLG</sequence>
<dbReference type="InterPro" id="IPR051260">
    <property type="entry name" value="Diverse_substr_monoxygenases"/>
</dbReference>
<accession>A0ABX0Z876</accession>